<dbReference type="Proteomes" id="UP000192356">
    <property type="component" value="Unassembled WGS sequence"/>
</dbReference>
<dbReference type="SUPFAM" id="SSF46689">
    <property type="entry name" value="Homeodomain-like"/>
    <property type="match status" value="1"/>
</dbReference>
<gene>
    <name evidence="2" type="ORF">HERIO_2385</name>
</gene>
<name>A0A1X0Q749_9MICR</name>
<dbReference type="InterPro" id="IPR007889">
    <property type="entry name" value="HTH_Psq"/>
</dbReference>
<evidence type="ECO:0000313" key="3">
    <source>
        <dbReference type="Proteomes" id="UP000192356"/>
    </source>
</evidence>
<evidence type="ECO:0000313" key="2">
    <source>
        <dbReference type="EMBL" id="ORD95578.1"/>
    </source>
</evidence>
<sequence length="81" mass="9568">MVKHFTETKKIKMVSYYEANMSKQDIMKKCSISKSNLNKILKRYTNTSNIKRKKGSGRPNAFNDFQIDLMKKKIEKSLKFD</sequence>
<keyword evidence="3" id="KW-1185">Reference proteome</keyword>
<proteinExistence type="predicted"/>
<dbReference type="InterPro" id="IPR036388">
    <property type="entry name" value="WH-like_DNA-bd_sf"/>
</dbReference>
<dbReference type="VEuPathDB" id="MicrosporidiaDB:A0H76_1127"/>
<dbReference type="EMBL" id="LVKB01000249">
    <property type="protein sequence ID" value="ORD95578.1"/>
    <property type="molecule type" value="Genomic_DNA"/>
</dbReference>
<feature type="domain" description="HTH psq-type" evidence="1">
    <location>
        <begin position="8"/>
        <end position="42"/>
    </location>
</feature>
<dbReference type="GO" id="GO:0003677">
    <property type="term" value="F:DNA binding"/>
    <property type="evidence" value="ECO:0007669"/>
    <property type="project" value="InterPro"/>
</dbReference>
<dbReference type="Pfam" id="PF04218">
    <property type="entry name" value="CENP-B_N"/>
    <property type="match status" value="1"/>
</dbReference>
<accession>A0A1X0Q749</accession>
<dbReference type="VEuPathDB" id="MicrosporidiaDB:HERIO_2385"/>
<organism evidence="2 3">
    <name type="scientific">Hepatospora eriocheir</name>
    <dbReference type="NCBI Taxonomy" id="1081669"/>
    <lineage>
        <taxon>Eukaryota</taxon>
        <taxon>Fungi</taxon>
        <taxon>Fungi incertae sedis</taxon>
        <taxon>Microsporidia</taxon>
        <taxon>Hepatosporidae</taxon>
        <taxon>Hepatospora</taxon>
    </lineage>
</organism>
<dbReference type="InterPro" id="IPR009057">
    <property type="entry name" value="Homeodomain-like_sf"/>
</dbReference>
<dbReference type="AlphaFoldDB" id="A0A1X0Q749"/>
<dbReference type="Gene3D" id="1.10.10.10">
    <property type="entry name" value="Winged helix-like DNA-binding domain superfamily/Winged helix DNA-binding domain"/>
    <property type="match status" value="1"/>
</dbReference>
<protein>
    <recommendedName>
        <fullName evidence="1">HTH psq-type domain-containing protein</fullName>
    </recommendedName>
</protein>
<evidence type="ECO:0000259" key="1">
    <source>
        <dbReference type="Pfam" id="PF04218"/>
    </source>
</evidence>
<reference evidence="2 3" key="1">
    <citation type="journal article" date="2017" name="Environ. Microbiol.">
        <title>Decay of the glycolytic pathway and adaptation to intranuclear parasitism within Enterocytozoonidae microsporidia.</title>
        <authorList>
            <person name="Wiredu Boakye D."/>
            <person name="Jaroenlak P."/>
            <person name="Prachumwat A."/>
            <person name="Williams T.A."/>
            <person name="Bateman K.S."/>
            <person name="Itsathitphaisarn O."/>
            <person name="Sritunyalucksana K."/>
            <person name="Paszkiewicz K.H."/>
            <person name="Moore K.A."/>
            <person name="Stentiford G.D."/>
            <person name="Williams B.A."/>
        </authorList>
    </citation>
    <scope>NUCLEOTIDE SEQUENCE [LARGE SCALE GENOMIC DNA]</scope>
    <source>
        <strain evidence="2 3">GB1</strain>
    </source>
</reference>
<comment type="caution">
    <text evidence="2">The sequence shown here is derived from an EMBL/GenBank/DDBJ whole genome shotgun (WGS) entry which is preliminary data.</text>
</comment>